<dbReference type="SUPFAM" id="SSF53822">
    <property type="entry name" value="Periplasmic binding protein-like I"/>
    <property type="match status" value="2"/>
</dbReference>
<dbReference type="CDD" id="cd06325">
    <property type="entry name" value="PBP1_ABC_unchar_transporter"/>
    <property type="match status" value="1"/>
</dbReference>
<reference evidence="2" key="1">
    <citation type="submission" date="2009-09" db="EMBL/GenBank/DDBJ databases">
        <title>The complete chromosome of Sebaldella termitidis ATCC 33386.</title>
        <authorList>
            <consortium name="US DOE Joint Genome Institute (JGI-PGF)"/>
            <person name="Lucas S."/>
            <person name="Copeland A."/>
            <person name="Lapidus A."/>
            <person name="Glavina del Rio T."/>
            <person name="Dalin E."/>
            <person name="Tice H."/>
            <person name="Bruce D."/>
            <person name="Goodwin L."/>
            <person name="Pitluck S."/>
            <person name="Kyrpides N."/>
            <person name="Mavromatis K."/>
            <person name="Ivanova N."/>
            <person name="Mikhailova N."/>
            <person name="Sims D."/>
            <person name="Meincke L."/>
            <person name="Brettin T."/>
            <person name="Detter J.C."/>
            <person name="Han C."/>
            <person name="Larimer F."/>
            <person name="Land M."/>
            <person name="Hauser L."/>
            <person name="Markowitz V."/>
            <person name="Cheng J.F."/>
            <person name="Hugenholtz P."/>
            <person name="Woyke T."/>
            <person name="Wu D."/>
            <person name="Eisen J.A."/>
        </authorList>
    </citation>
    <scope>NUCLEOTIDE SEQUENCE [LARGE SCALE GENOMIC DNA]</scope>
    <source>
        <strain evidence="2">ATCC 33386 / NCTC 11300</strain>
    </source>
</reference>
<dbReference type="RefSeq" id="WP_012861812.1">
    <property type="nucleotide sequence ID" value="NC_013517.1"/>
</dbReference>
<gene>
    <name evidence="1" type="ordered locus">Sterm_2365</name>
</gene>
<dbReference type="Pfam" id="PF04392">
    <property type="entry name" value="ABC_sub_bind"/>
    <property type="match status" value="1"/>
</dbReference>
<accession>D1AL75</accession>
<dbReference type="InterPro" id="IPR028082">
    <property type="entry name" value="Peripla_BP_I"/>
</dbReference>
<dbReference type="HOGENOM" id="CLU_058196_0_0_0"/>
<dbReference type="KEGG" id="str:Sterm_2365"/>
<dbReference type="PANTHER" id="PTHR35271">
    <property type="entry name" value="ABC TRANSPORTER, SUBSTRATE-BINDING LIPOPROTEIN-RELATED"/>
    <property type="match status" value="1"/>
</dbReference>
<dbReference type="Proteomes" id="UP000000845">
    <property type="component" value="Chromosome"/>
</dbReference>
<proteinExistence type="predicted"/>
<keyword evidence="2" id="KW-1185">Reference proteome</keyword>
<dbReference type="eggNOG" id="COG2984">
    <property type="taxonomic scope" value="Bacteria"/>
</dbReference>
<dbReference type="Gene3D" id="3.40.50.2300">
    <property type="match status" value="2"/>
</dbReference>
<dbReference type="PROSITE" id="PS51257">
    <property type="entry name" value="PROKAR_LIPOPROTEIN"/>
    <property type="match status" value="1"/>
</dbReference>
<sequence>MKKIMFLVMMLSLILIGCGDKKEEAKTGTDTANTETKADDKVYKIGITQIVSHQALDKAREGFKDALEEAGIKAEYDEQNAQGDVTIANTIANKFVTDKVDLVFAIATPTAQAVSNATSDTPILFSAVTDPEAAGLVKPNVTGSSDKVDIEQQLALLREISKDAKKIGFLYNSSEENSLVQLEEIKKVAGKYDFEIVEQGISSANELPQAIDKMLTQVDALYLPTDNLISSSSALIAEKANAAKIMTFAAESGMLENGIFITKGIDYYQLGKEAGKMAAEILKDGKKPSDLPYKISETVEIAVNKQTLEQLGIKLPEDVMSKAKFIETKAK</sequence>
<dbReference type="InterPro" id="IPR007487">
    <property type="entry name" value="ABC_transpt-TYRBP-like"/>
</dbReference>
<protein>
    <recommendedName>
        <fullName evidence="3">ABC transporter substrate binding protein</fullName>
    </recommendedName>
</protein>
<reference evidence="1 2" key="2">
    <citation type="journal article" date="2010" name="Stand. Genomic Sci.">
        <title>Complete genome sequence of Sebaldella termitidis type strain (NCTC 11300).</title>
        <authorList>
            <person name="Harmon-Smith M."/>
            <person name="Celia L."/>
            <person name="Chertkov O."/>
            <person name="Lapidus A."/>
            <person name="Copeland A."/>
            <person name="Glavina Del Rio T."/>
            <person name="Nolan M."/>
            <person name="Lucas S."/>
            <person name="Tice H."/>
            <person name="Cheng J.F."/>
            <person name="Han C."/>
            <person name="Detter J.C."/>
            <person name="Bruce D."/>
            <person name="Goodwin L."/>
            <person name="Pitluck S."/>
            <person name="Pati A."/>
            <person name="Liolios K."/>
            <person name="Ivanova N."/>
            <person name="Mavromatis K."/>
            <person name="Mikhailova N."/>
            <person name="Chen A."/>
            <person name="Palaniappan K."/>
            <person name="Land M."/>
            <person name="Hauser L."/>
            <person name="Chang Y.J."/>
            <person name="Jeffries C.D."/>
            <person name="Brettin T."/>
            <person name="Goker M."/>
            <person name="Beck B."/>
            <person name="Bristow J."/>
            <person name="Eisen J.A."/>
            <person name="Markowitz V."/>
            <person name="Hugenholtz P."/>
            <person name="Kyrpides N.C."/>
            <person name="Klenk H.P."/>
            <person name="Chen F."/>
        </authorList>
    </citation>
    <scope>NUCLEOTIDE SEQUENCE [LARGE SCALE GENOMIC DNA]</scope>
    <source>
        <strain evidence="2">ATCC 33386 / NCTC 11300</strain>
    </source>
</reference>
<evidence type="ECO:0000313" key="2">
    <source>
        <dbReference type="Proteomes" id="UP000000845"/>
    </source>
</evidence>
<dbReference type="STRING" id="526218.Sterm_2365"/>
<organism evidence="1 2">
    <name type="scientific">Sebaldella termitidis (strain ATCC 33386 / NCTC 11300)</name>
    <dbReference type="NCBI Taxonomy" id="526218"/>
    <lineage>
        <taxon>Bacteria</taxon>
        <taxon>Fusobacteriati</taxon>
        <taxon>Fusobacteriota</taxon>
        <taxon>Fusobacteriia</taxon>
        <taxon>Fusobacteriales</taxon>
        <taxon>Leptotrichiaceae</taxon>
        <taxon>Sebaldella</taxon>
    </lineage>
</organism>
<evidence type="ECO:0000313" key="1">
    <source>
        <dbReference type="EMBL" id="ACZ09218.1"/>
    </source>
</evidence>
<evidence type="ECO:0008006" key="3">
    <source>
        <dbReference type="Google" id="ProtNLM"/>
    </source>
</evidence>
<name>D1AL75_SEBTE</name>
<dbReference type="EMBL" id="CP001739">
    <property type="protein sequence ID" value="ACZ09218.1"/>
    <property type="molecule type" value="Genomic_DNA"/>
</dbReference>
<dbReference type="AlphaFoldDB" id="D1AL75"/>
<dbReference type="PANTHER" id="PTHR35271:SF1">
    <property type="entry name" value="ABC TRANSPORTER, SUBSTRATE-BINDING LIPOPROTEIN"/>
    <property type="match status" value="1"/>
</dbReference>